<dbReference type="InterPro" id="IPR003439">
    <property type="entry name" value="ABC_transporter-like_ATP-bd"/>
</dbReference>
<dbReference type="Gene3D" id="3.40.50.300">
    <property type="entry name" value="P-loop containing nucleotide triphosphate hydrolases"/>
    <property type="match status" value="1"/>
</dbReference>
<dbReference type="InterPro" id="IPR017871">
    <property type="entry name" value="ABC_transporter-like_CS"/>
</dbReference>
<reference evidence="4" key="1">
    <citation type="submission" date="2019-02" db="EMBL/GenBank/DDBJ databases">
        <authorList>
            <person name="Gruber-Vodicka R. H."/>
            <person name="Seah K. B. B."/>
        </authorList>
    </citation>
    <scope>NUCLEOTIDE SEQUENCE</scope>
    <source>
        <strain evidence="4">BECK_M7</strain>
    </source>
</reference>
<evidence type="ECO:0000259" key="3">
    <source>
        <dbReference type="PROSITE" id="PS50893"/>
    </source>
</evidence>
<dbReference type="PROSITE" id="PS50893">
    <property type="entry name" value="ABC_TRANSPORTER_2"/>
    <property type="match status" value="1"/>
</dbReference>
<dbReference type="GO" id="GO:0022857">
    <property type="term" value="F:transmembrane transporter activity"/>
    <property type="evidence" value="ECO:0007669"/>
    <property type="project" value="TreeGrafter"/>
</dbReference>
<dbReference type="SUPFAM" id="SSF52540">
    <property type="entry name" value="P-loop containing nucleoside triphosphate hydrolases"/>
    <property type="match status" value="1"/>
</dbReference>
<dbReference type="PROSITE" id="PS00211">
    <property type="entry name" value="ABC_TRANSPORTER_1"/>
    <property type="match status" value="1"/>
</dbReference>
<evidence type="ECO:0000256" key="2">
    <source>
        <dbReference type="ARBA" id="ARBA00022840"/>
    </source>
</evidence>
<dbReference type="EMBL" id="CAADFF010000081">
    <property type="protein sequence ID" value="VFJ96172.1"/>
    <property type="molecule type" value="Genomic_DNA"/>
</dbReference>
<keyword evidence="1" id="KW-0547">Nucleotide-binding</keyword>
<proteinExistence type="predicted"/>
<name>A0A450UUG5_9GAMM</name>
<dbReference type="SMART" id="SM00382">
    <property type="entry name" value="AAA"/>
    <property type="match status" value="1"/>
</dbReference>
<evidence type="ECO:0000256" key="1">
    <source>
        <dbReference type="ARBA" id="ARBA00022741"/>
    </source>
</evidence>
<dbReference type="InterPro" id="IPR015854">
    <property type="entry name" value="ABC_transpr_LolD-like"/>
</dbReference>
<dbReference type="GO" id="GO:0005886">
    <property type="term" value="C:plasma membrane"/>
    <property type="evidence" value="ECO:0007669"/>
    <property type="project" value="TreeGrafter"/>
</dbReference>
<organism evidence="4">
    <name type="scientific">Candidatus Kentrum sp. LFY</name>
    <dbReference type="NCBI Taxonomy" id="2126342"/>
    <lineage>
        <taxon>Bacteria</taxon>
        <taxon>Pseudomonadati</taxon>
        <taxon>Pseudomonadota</taxon>
        <taxon>Gammaproteobacteria</taxon>
        <taxon>Candidatus Kentrum</taxon>
    </lineage>
</organism>
<sequence length="295" mass="33831">MSTDEYRIRIAKGLCRTWPESPTRVIVAEEIRLHGGDRVAIMGPSGSGKTTLLRMLGALDRPSNGEIEYRLPKRHQSIIWADKNRSSCNASMETLRSIFGFVFQDARLIPYFTVLENILSIPLSRGAAHEDLIERTKKVQLLMREIRLGTTTYSSKKNPFKHRNLFLARISRTMDRQNNGRFLERYPKNLSGGEKRRIALLRALLADPLVLFADEPTSGVDTETGAIVMCKLTEWARKEDRERLLIFVTHSPEETRFYANRWLSFSYAKTGSHHYRLEETRDPSVLLSRHPKGAS</sequence>
<dbReference type="PANTHER" id="PTHR24220:SF690">
    <property type="entry name" value="ABC TRANSPORTER, ATP-BINDING PROTEIN"/>
    <property type="match status" value="1"/>
</dbReference>
<protein>
    <submittedName>
        <fullName evidence="4">Putative ABC transport system ATP-binding protein</fullName>
    </submittedName>
</protein>
<dbReference type="InterPro" id="IPR003593">
    <property type="entry name" value="AAA+_ATPase"/>
</dbReference>
<dbReference type="GO" id="GO:0005524">
    <property type="term" value="F:ATP binding"/>
    <property type="evidence" value="ECO:0007669"/>
    <property type="project" value="UniProtKB-KW"/>
</dbReference>
<dbReference type="Pfam" id="PF00005">
    <property type="entry name" value="ABC_tran"/>
    <property type="match status" value="1"/>
</dbReference>
<dbReference type="GO" id="GO:0016887">
    <property type="term" value="F:ATP hydrolysis activity"/>
    <property type="evidence" value="ECO:0007669"/>
    <property type="project" value="InterPro"/>
</dbReference>
<dbReference type="InterPro" id="IPR027417">
    <property type="entry name" value="P-loop_NTPase"/>
</dbReference>
<evidence type="ECO:0000313" key="4">
    <source>
        <dbReference type="EMBL" id="VFJ96172.1"/>
    </source>
</evidence>
<gene>
    <name evidence="4" type="ORF">BECKLFY1418B_GA0070995_10813</name>
</gene>
<dbReference type="AlphaFoldDB" id="A0A450UUG5"/>
<keyword evidence="2 4" id="KW-0067">ATP-binding</keyword>
<accession>A0A450UUG5</accession>
<dbReference type="PANTHER" id="PTHR24220">
    <property type="entry name" value="IMPORT ATP-BINDING PROTEIN"/>
    <property type="match status" value="1"/>
</dbReference>
<feature type="domain" description="ABC transporter" evidence="3">
    <location>
        <begin position="8"/>
        <end position="292"/>
    </location>
</feature>